<reference evidence="8" key="1">
    <citation type="journal article" date="2013" name="Environ. Microbiol.">
        <title>Microbiota from the distal guts of lean and obese adolescents exhibit partial functional redundancy besides clear differences in community structure.</title>
        <authorList>
            <person name="Ferrer M."/>
            <person name="Ruiz A."/>
            <person name="Lanza F."/>
            <person name="Haange S.B."/>
            <person name="Oberbach A."/>
            <person name="Till H."/>
            <person name="Bargiela R."/>
            <person name="Campoy C."/>
            <person name="Segura M.T."/>
            <person name="Richter M."/>
            <person name="von Bergen M."/>
            <person name="Seifert J."/>
            <person name="Suarez A."/>
        </authorList>
    </citation>
    <scope>NUCLEOTIDE SEQUENCE</scope>
</reference>
<comment type="similarity">
    <text evidence="2">Belongs to the class-V pyridoxal-phosphate-dependent aminotransferase family. Csd subfamily.</text>
</comment>
<dbReference type="GO" id="GO:0006534">
    <property type="term" value="P:cysteine metabolic process"/>
    <property type="evidence" value="ECO:0007669"/>
    <property type="project" value="InterPro"/>
</dbReference>
<evidence type="ECO:0000313" key="8">
    <source>
        <dbReference type="EMBL" id="EKC50849.1"/>
    </source>
</evidence>
<comment type="cofactor">
    <cofactor evidence="1">
        <name>pyridoxal 5'-phosphate</name>
        <dbReference type="ChEBI" id="CHEBI:597326"/>
    </cofactor>
</comment>
<dbReference type="PIRSF" id="PIRSF005572">
    <property type="entry name" value="NifS"/>
    <property type="match status" value="1"/>
</dbReference>
<name>K1S5S6_9ZZZZ</name>
<dbReference type="EC" id="2.8.1.7" evidence="3"/>
<evidence type="ECO:0000256" key="3">
    <source>
        <dbReference type="ARBA" id="ARBA00012239"/>
    </source>
</evidence>
<organism evidence="8">
    <name type="scientific">human gut metagenome</name>
    <dbReference type="NCBI Taxonomy" id="408170"/>
    <lineage>
        <taxon>unclassified sequences</taxon>
        <taxon>metagenomes</taxon>
        <taxon>organismal metagenomes</taxon>
    </lineage>
</organism>
<dbReference type="InterPro" id="IPR015422">
    <property type="entry name" value="PyrdxlP-dep_Trfase_small"/>
</dbReference>
<dbReference type="AlphaFoldDB" id="K1S5S6"/>
<dbReference type="CDD" id="cd06453">
    <property type="entry name" value="SufS_like"/>
    <property type="match status" value="1"/>
</dbReference>
<comment type="catalytic activity">
    <reaction evidence="6">
        <text>(sulfur carrier)-H + L-cysteine = (sulfur carrier)-SH + L-alanine</text>
        <dbReference type="Rhea" id="RHEA:43892"/>
        <dbReference type="Rhea" id="RHEA-COMP:14737"/>
        <dbReference type="Rhea" id="RHEA-COMP:14739"/>
        <dbReference type="ChEBI" id="CHEBI:29917"/>
        <dbReference type="ChEBI" id="CHEBI:35235"/>
        <dbReference type="ChEBI" id="CHEBI:57972"/>
        <dbReference type="ChEBI" id="CHEBI:64428"/>
        <dbReference type="EC" id="2.8.1.7"/>
    </reaction>
</comment>
<comment type="caution">
    <text evidence="8">The sequence shown here is derived from an EMBL/GenBank/DDBJ whole genome shotgun (WGS) entry which is preliminary data.</text>
</comment>
<dbReference type="EMBL" id="AJWZ01009599">
    <property type="protein sequence ID" value="EKC50849.1"/>
    <property type="molecule type" value="Genomic_DNA"/>
</dbReference>
<dbReference type="PANTHER" id="PTHR43586:SF8">
    <property type="entry name" value="CYSTEINE DESULFURASE 1, CHLOROPLASTIC"/>
    <property type="match status" value="1"/>
</dbReference>
<dbReference type="InterPro" id="IPR015421">
    <property type="entry name" value="PyrdxlP-dep_Trfase_major"/>
</dbReference>
<evidence type="ECO:0000256" key="5">
    <source>
        <dbReference type="ARBA" id="ARBA00022898"/>
    </source>
</evidence>
<evidence type="ECO:0000256" key="2">
    <source>
        <dbReference type="ARBA" id="ARBA00010447"/>
    </source>
</evidence>
<dbReference type="Pfam" id="PF00266">
    <property type="entry name" value="Aminotran_5"/>
    <property type="match status" value="1"/>
</dbReference>
<protein>
    <recommendedName>
        <fullName evidence="3">cysteine desulfurase</fullName>
        <ecNumber evidence="3">2.8.1.7</ecNumber>
    </recommendedName>
</protein>
<keyword evidence="5" id="KW-0663">Pyridoxal phosphate</keyword>
<dbReference type="InterPro" id="IPR016454">
    <property type="entry name" value="Cysteine_dSase"/>
</dbReference>
<gene>
    <name evidence="8" type="ORF">OBE_13926</name>
</gene>
<accession>K1S5S6</accession>
<evidence type="ECO:0000256" key="1">
    <source>
        <dbReference type="ARBA" id="ARBA00001933"/>
    </source>
</evidence>
<dbReference type="PANTHER" id="PTHR43586">
    <property type="entry name" value="CYSTEINE DESULFURASE"/>
    <property type="match status" value="1"/>
</dbReference>
<dbReference type="InterPro" id="IPR015424">
    <property type="entry name" value="PyrdxlP-dep_Trfase"/>
</dbReference>
<dbReference type="Gene3D" id="3.40.640.10">
    <property type="entry name" value="Type I PLP-dependent aspartate aminotransferase-like (Major domain)"/>
    <property type="match status" value="1"/>
</dbReference>
<dbReference type="GO" id="GO:0030170">
    <property type="term" value="F:pyridoxal phosphate binding"/>
    <property type="evidence" value="ECO:0007669"/>
    <property type="project" value="InterPro"/>
</dbReference>
<dbReference type="SUPFAM" id="SSF53383">
    <property type="entry name" value="PLP-dependent transferases"/>
    <property type="match status" value="1"/>
</dbReference>
<dbReference type="Gene3D" id="3.90.1150.10">
    <property type="entry name" value="Aspartate Aminotransferase, domain 1"/>
    <property type="match status" value="1"/>
</dbReference>
<sequence length="398" mass="45381">MNREDFPMLKQDIVYFDNGATTLKPQCVIDKMVDYYSNYTSNIHRGDYNAAIRTNHEYDSTREVVRDFVGALDQKEIIFTKGSTEALNMIAFGFLKKNLKPGDEILINKAEHASNVLPYMVLEKEIGIKVKYVPLDENHEITVDNVLESITDKTKVIAMAYVSNVVGDIRPIEEIGRICEDKNIYFIVDASQAVSHIEVNVEKCKMSFMAFSAHKMMGPTGVGVLYGKYNLLEKMEPLQYGGGMNQYFEEDGTYELKSIPTRFEAGTPPIAEVIGLKEAILYINKIGVNKIHEHELKLKKYLIDEMQKIDNIILYNKTSDSGIVIFNIEGVFSQDTSVYLNYYNISIRAGNHCAKMLKDDLNIKNTCRVSMYIYNTVEDVDRLLEALRNSKDIFKIVI</sequence>
<evidence type="ECO:0000256" key="6">
    <source>
        <dbReference type="ARBA" id="ARBA00050776"/>
    </source>
</evidence>
<dbReference type="GO" id="GO:0031071">
    <property type="term" value="F:cysteine desulfurase activity"/>
    <property type="evidence" value="ECO:0007669"/>
    <property type="project" value="UniProtKB-EC"/>
</dbReference>
<evidence type="ECO:0000256" key="4">
    <source>
        <dbReference type="ARBA" id="ARBA00022679"/>
    </source>
</evidence>
<dbReference type="InterPro" id="IPR010970">
    <property type="entry name" value="Cys_dSase_SufS"/>
</dbReference>
<keyword evidence="4" id="KW-0808">Transferase</keyword>
<proteinExistence type="inferred from homology"/>
<dbReference type="InterPro" id="IPR000192">
    <property type="entry name" value="Aminotrans_V_dom"/>
</dbReference>
<evidence type="ECO:0000259" key="7">
    <source>
        <dbReference type="Pfam" id="PF00266"/>
    </source>
</evidence>
<feature type="domain" description="Aminotransferase class V" evidence="7">
    <location>
        <begin position="14"/>
        <end position="383"/>
    </location>
</feature>